<comment type="caution">
    <text evidence="1">The sequence shown here is derived from an EMBL/GenBank/DDBJ whole genome shotgun (WGS) entry which is preliminary data.</text>
</comment>
<accession>A0A8X6MQQ5</accession>
<proteinExistence type="predicted"/>
<reference evidence="1" key="1">
    <citation type="submission" date="2020-08" db="EMBL/GenBank/DDBJ databases">
        <title>Multicomponent nature underlies the extraordinary mechanical properties of spider dragline silk.</title>
        <authorList>
            <person name="Kono N."/>
            <person name="Nakamura H."/>
            <person name="Mori M."/>
            <person name="Yoshida Y."/>
            <person name="Ohtoshi R."/>
            <person name="Malay A.D."/>
            <person name="Moran D.A.P."/>
            <person name="Tomita M."/>
            <person name="Numata K."/>
            <person name="Arakawa K."/>
        </authorList>
    </citation>
    <scope>NUCLEOTIDE SEQUENCE</scope>
</reference>
<dbReference type="AlphaFoldDB" id="A0A8X6MQQ5"/>
<dbReference type="EMBL" id="BMAW01095941">
    <property type="protein sequence ID" value="GFS72667.1"/>
    <property type="molecule type" value="Genomic_DNA"/>
</dbReference>
<dbReference type="Proteomes" id="UP000887013">
    <property type="component" value="Unassembled WGS sequence"/>
</dbReference>
<name>A0A8X6MQQ5_NEPPI</name>
<protein>
    <submittedName>
        <fullName evidence="1">Uncharacterized protein</fullName>
    </submittedName>
</protein>
<evidence type="ECO:0000313" key="2">
    <source>
        <dbReference type="Proteomes" id="UP000887013"/>
    </source>
</evidence>
<gene>
    <name evidence="1" type="ORF">NPIL_511281</name>
</gene>
<sequence>MAVTLILYYRHCRCGYGLRCDAVKKYVVVEITFVETLICVRGNSRASAMINFSFLTPLMAIALIEVVADSPVGSTCFTEP</sequence>
<keyword evidence="2" id="KW-1185">Reference proteome</keyword>
<evidence type="ECO:0000313" key="1">
    <source>
        <dbReference type="EMBL" id="GFS72667.1"/>
    </source>
</evidence>
<organism evidence="1 2">
    <name type="scientific">Nephila pilipes</name>
    <name type="common">Giant wood spider</name>
    <name type="synonym">Nephila maculata</name>
    <dbReference type="NCBI Taxonomy" id="299642"/>
    <lineage>
        <taxon>Eukaryota</taxon>
        <taxon>Metazoa</taxon>
        <taxon>Ecdysozoa</taxon>
        <taxon>Arthropoda</taxon>
        <taxon>Chelicerata</taxon>
        <taxon>Arachnida</taxon>
        <taxon>Araneae</taxon>
        <taxon>Araneomorphae</taxon>
        <taxon>Entelegynae</taxon>
        <taxon>Araneoidea</taxon>
        <taxon>Nephilidae</taxon>
        <taxon>Nephila</taxon>
    </lineage>
</organism>